<dbReference type="EMBL" id="JAAVLW010000002">
    <property type="protein sequence ID" value="NOJ45909.1"/>
    <property type="molecule type" value="Genomic_DNA"/>
</dbReference>
<evidence type="ECO:0000313" key="1">
    <source>
        <dbReference type="EMBL" id="NOJ45909.1"/>
    </source>
</evidence>
<protein>
    <submittedName>
        <fullName evidence="1">Uncharacterized protein</fullName>
    </submittedName>
</protein>
<name>A0A7Y4H1H0_9BRAD</name>
<accession>A0A7Y4H1H0</accession>
<keyword evidence="2" id="KW-1185">Reference proteome</keyword>
<dbReference type="Proteomes" id="UP000528734">
    <property type="component" value="Unassembled WGS sequence"/>
</dbReference>
<comment type="caution">
    <text evidence="1">The sequence shown here is derived from an EMBL/GenBank/DDBJ whole genome shotgun (WGS) entry which is preliminary data.</text>
</comment>
<evidence type="ECO:0000313" key="2">
    <source>
        <dbReference type="Proteomes" id="UP000528734"/>
    </source>
</evidence>
<proteinExistence type="predicted"/>
<sequence length="135" mass="15050">MLRFDYLPSDFHPLFLFLGESEDLTALAGLLRMFAERQKPLNIGEQLPAARSKAKLTLVPEQGSTGNYGLRPDGPGSFRWGLNAWQAEEIARRIELLAAANNKSGSEIIELGAEDEIPVKISLGEFTDDFLVRRF</sequence>
<gene>
    <name evidence="1" type="ORF">HCN50_06515</name>
</gene>
<dbReference type="AlphaFoldDB" id="A0A7Y4H1H0"/>
<organism evidence="1 2">
    <name type="scientific">Bradyrhizobium archetypum</name>
    <dbReference type="NCBI Taxonomy" id="2721160"/>
    <lineage>
        <taxon>Bacteria</taxon>
        <taxon>Pseudomonadati</taxon>
        <taxon>Pseudomonadota</taxon>
        <taxon>Alphaproteobacteria</taxon>
        <taxon>Hyphomicrobiales</taxon>
        <taxon>Nitrobacteraceae</taxon>
        <taxon>Bradyrhizobium</taxon>
    </lineage>
</organism>
<dbReference type="RefSeq" id="WP_171708799.1">
    <property type="nucleotide sequence ID" value="NZ_JAAVLW010000002.1"/>
</dbReference>
<reference evidence="1 2" key="1">
    <citation type="submission" date="2020-03" db="EMBL/GenBank/DDBJ databases">
        <title>Bradyrhizobium diversity isolated from nodules of Muelleranthus trifoliolatus.</title>
        <authorList>
            <person name="Klepa M."/>
            <person name="Helene L."/>
            <person name="Hungria M."/>
        </authorList>
    </citation>
    <scope>NUCLEOTIDE SEQUENCE [LARGE SCALE GENOMIC DNA]</scope>
    <source>
        <strain evidence="1 2">WSM 1744</strain>
    </source>
</reference>